<proteinExistence type="predicted"/>
<gene>
    <name evidence="2" type="ORF">Ae201684_009420</name>
</gene>
<dbReference type="EMBL" id="VJMJ01000119">
    <property type="protein sequence ID" value="KAF0733862.1"/>
    <property type="molecule type" value="Genomic_DNA"/>
</dbReference>
<dbReference type="VEuPathDB" id="FungiDB:AeMF1_009559"/>
<evidence type="ECO:0000313" key="3">
    <source>
        <dbReference type="Proteomes" id="UP000481153"/>
    </source>
</evidence>
<accession>A0A6G0X1Y5</accession>
<keyword evidence="1" id="KW-0175">Coiled coil</keyword>
<evidence type="ECO:0000313" key="2">
    <source>
        <dbReference type="EMBL" id="KAF0733862.1"/>
    </source>
</evidence>
<dbReference type="Proteomes" id="UP000481153">
    <property type="component" value="Unassembled WGS sequence"/>
</dbReference>
<protein>
    <submittedName>
        <fullName evidence="2">Uncharacterized protein</fullName>
    </submittedName>
</protein>
<dbReference type="AlphaFoldDB" id="A0A6G0X1Y5"/>
<name>A0A6G0X1Y5_9STRA</name>
<reference evidence="2 3" key="1">
    <citation type="submission" date="2019-07" db="EMBL/GenBank/DDBJ databases">
        <title>Genomics analysis of Aphanomyces spp. identifies a new class of oomycete effector associated with host adaptation.</title>
        <authorList>
            <person name="Gaulin E."/>
        </authorList>
    </citation>
    <scope>NUCLEOTIDE SEQUENCE [LARGE SCALE GENOMIC DNA]</scope>
    <source>
        <strain evidence="2 3">ATCC 201684</strain>
    </source>
</reference>
<sequence>MQDQQTMNTETLLSMLQQSQEELKIVRATTNEQSEDIAILSSFTDHDGQHKTKMKETEMSVAQLRDQVAAVTSDLRAVKWQLTEKTMTTNQHQRQVAALASELDIAKSRLMKKEEETTQLEDCRWSTTTLDLLNLSRFFIFLHQLQLVQLAGQCCHLTLVLIRGHGFLRQLPLDRPQVARHSSHLVAKLTDSHLGFFHLSLAPWEKLILFK</sequence>
<evidence type="ECO:0000256" key="1">
    <source>
        <dbReference type="SAM" id="Coils"/>
    </source>
</evidence>
<comment type="caution">
    <text evidence="2">The sequence shown here is derived from an EMBL/GenBank/DDBJ whole genome shotgun (WGS) entry which is preliminary data.</text>
</comment>
<feature type="coiled-coil region" evidence="1">
    <location>
        <begin position="54"/>
        <end position="116"/>
    </location>
</feature>
<organism evidence="2 3">
    <name type="scientific">Aphanomyces euteiches</name>
    <dbReference type="NCBI Taxonomy" id="100861"/>
    <lineage>
        <taxon>Eukaryota</taxon>
        <taxon>Sar</taxon>
        <taxon>Stramenopiles</taxon>
        <taxon>Oomycota</taxon>
        <taxon>Saprolegniomycetes</taxon>
        <taxon>Saprolegniales</taxon>
        <taxon>Verrucalvaceae</taxon>
        <taxon>Aphanomyces</taxon>
    </lineage>
</organism>
<keyword evidence="3" id="KW-1185">Reference proteome</keyword>